<sequence length="219" mass="24161">MRRCLGIGSKAKRFFFFPSPAKEKPLCWDNPLGRFGPENPDFGCEEEIFFDSKESLDSELEDDFFSVIGDLTPSRLSTPDHQTNARLISGWDNTIFVDKYPDSKSEPSPAGRKKLGDILHETIQDERAVDATNAAEEVVGINGKSDVLKTDTDQAPGSLNGTPYCSGATSVCASEMTPSQDRKNRKGKIWKAGHCCLPSLQSFGFDEKRQKLNPGAYNS</sequence>
<comment type="caution">
    <text evidence="1">The sequence shown here is derived from an EMBL/GenBank/DDBJ whole genome shotgun (WGS) entry which is preliminary data.</text>
</comment>
<dbReference type="EMBL" id="PYDT01000004">
    <property type="protein sequence ID" value="THU64953.1"/>
    <property type="molecule type" value="Genomic_DNA"/>
</dbReference>
<evidence type="ECO:0000313" key="2">
    <source>
        <dbReference type="Proteomes" id="UP000317650"/>
    </source>
</evidence>
<proteinExistence type="predicted"/>
<dbReference type="AlphaFoldDB" id="A0A4S8JS96"/>
<evidence type="ECO:0000313" key="1">
    <source>
        <dbReference type="EMBL" id="THU64953.1"/>
    </source>
</evidence>
<dbReference type="PANTHER" id="PTHR34280">
    <property type="entry name" value="OS01G0920100 PROTEIN"/>
    <property type="match status" value="1"/>
</dbReference>
<dbReference type="PANTHER" id="PTHR34280:SF2">
    <property type="entry name" value="OS01G0920100 PROTEIN"/>
    <property type="match status" value="1"/>
</dbReference>
<accession>A0A4S8JS96</accession>
<reference evidence="1 2" key="1">
    <citation type="journal article" date="2019" name="Nat. Plants">
        <title>Genome sequencing of Musa balbisiana reveals subgenome evolution and function divergence in polyploid bananas.</title>
        <authorList>
            <person name="Yao X."/>
        </authorList>
    </citation>
    <scope>NUCLEOTIDE SEQUENCE [LARGE SCALE GENOMIC DNA]</scope>
    <source>
        <strain evidence="2">cv. DH-PKW</strain>
        <tissue evidence="1">Leaves</tissue>
    </source>
</reference>
<dbReference type="Proteomes" id="UP000317650">
    <property type="component" value="Chromosome 1"/>
</dbReference>
<organism evidence="1 2">
    <name type="scientific">Musa balbisiana</name>
    <name type="common">Banana</name>
    <dbReference type="NCBI Taxonomy" id="52838"/>
    <lineage>
        <taxon>Eukaryota</taxon>
        <taxon>Viridiplantae</taxon>
        <taxon>Streptophyta</taxon>
        <taxon>Embryophyta</taxon>
        <taxon>Tracheophyta</taxon>
        <taxon>Spermatophyta</taxon>
        <taxon>Magnoliopsida</taxon>
        <taxon>Liliopsida</taxon>
        <taxon>Zingiberales</taxon>
        <taxon>Musaceae</taxon>
        <taxon>Musa</taxon>
    </lineage>
</organism>
<gene>
    <name evidence="1" type="ORF">C4D60_Mb01t31950</name>
</gene>
<protein>
    <submittedName>
        <fullName evidence="1">Uncharacterized protein</fullName>
    </submittedName>
</protein>
<keyword evidence="2" id="KW-1185">Reference proteome</keyword>
<dbReference type="InterPro" id="IPR038947">
    <property type="entry name" value="At3g27210-like"/>
</dbReference>
<name>A0A4S8JS96_MUSBA</name>